<evidence type="ECO:0000256" key="8">
    <source>
        <dbReference type="SAM" id="MobiDB-lite"/>
    </source>
</evidence>
<gene>
    <name evidence="11" type="ORF">HF577_00080</name>
</gene>
<name>A0ABX1R6M6_9PSEU</name>
<feature type="transmembrane region" description="Helical" evidence="9">
    <location>
        <begin position="164"/>
        <end position="182"/>
    </location>
</feature>
<evidence type="ECO:0000256" key="3">
    <source>
        <dbReference type="ARBA" id="ARBA00022676"/>
    </source>
</evidence>
<evidence type="ECO:0000313" key="11">
    <source>
        <dbReference type="EMBL" id="NMH75534.1"/>
    </source>
</evidence>
<dbReference type="PANTHER" id="PTHR33908:SF11">
    <property type="entry name" value="MEMBRANE PROTEIN"/>
    <property type="match status" value="1"/>
</dbReference>
<feature type="region of interest" description="Disordered" evidence="8">
    <location>
        <begin position="1"/>
        <end position="21"/>
    </location>
</feature>
<feature type="transmembrane region" description="Helical" evidence="9">
    <location>
        <begin position="26"/>
        <end position="44"/>
    </location>
</feature>
<evidence type="ECO:0000259" key="10">
    <source>
        <dbReference type="Pfam" id="PF13231"/>
    </source>
</evidence>
<feature type="transmembrane region" description="Helical" evidence="9">
    <location>
        <begin position="110"/>
        <end position="131"/>
    </location>
</feature>
<dbReference type="InterPro" id="IPR038731">
    <property type="entry name" value="RgtA/B/C-like"/>
</dbReference>
<keyword evidence="5 9" id="KW-0812">Transmembrane</keyword>
<evidence type="ECO:0000256" key="1">
    <source>
        <dbReference type="ARBA" id="ARBA00004651"/>
    </source>
</evidence>
<evidence type="ECO:0000256" key="4">
    <source>
        <dbReference type="ARBA" id="ARBA00022679"/>
    </source>
</evidence>
<comment type="subcellular location">
    <subcellularLocation>
        <location evidence="1">Cell membrane</location>
        <topology evidence="1">Multi-pass membrane protein</topology>
    </subcellularLocation>
</comment>
<keyword evidence="12" id="KW-1185">Reference proteome</keyword>
<dbReference type="PANTHER" id="PTHR33908">
    <property type="entry name" value="MANNOSYLTRANSFERASE YKCB-RELATED"/>
    <property type="match status" value="1"/>
</dbReference>
<dbReference type="Proteomes" id="UP001296706">
    <property type="component" value="Unassembled WGS sequence"/>
</dbReference>
<keyword evidence="6 9" id="KW-1133">Transmembrane helix</keyword>
<dbReference type="Pfam" id="PF13231">
    <property type="entry name" value="PMT_2"/>
    <property type="match status" value="1"/>
</dbReference>
<dbReference type="EMBL" id="JAAXKY010000001">
    <property type="protein sequence ID" value="NMH75534.1"/>
    <property type="molecule type" value="Genomic_DNA"/>
</dbReference>
<feature type="transmembrane region" description="Helical" evidence="9">
    <location>
        <begin position="378"/>
        <end position="399"/>
    </location>
</feature>
<evidence type="ECO:0000313" key="12">
    <source>
        <dbReference type="Proteomes" id="UP001296706"/>
    </source>
</evidence>
<evidence type="ECO:0000256" key="5">
    <source>
        <dbReference type="ARBA" id="ARBA00022692"/>
    </source>
</evidence>
<feature type="transmembrane region" description="Helical" evidence="9">
    <location>
        <begin position="351"/>
        <end position="371"/>
    </location>
</feature>
<accession>A0ABX1R6M6</accession>
<keyword evidence="7 9" id="KW-0472">Membrane</keyword>
<feature type="domain" description="Glycosyltransferase RgtA/B/C/D-like" evidence="10">
    <location>
        <begin position="92"/>
        <end position="244"/>
    </location>
</feature>
<dbReference type="InterPro" id="IPR050297">
    <property type="entry name" value="LipidA_mod_glycosyltrf_83"/>
</dbReference>
<keyword evidence="3" id="KW-0328">Glycosyltransferase</keyword>
<feature type="transmembrane region" description="Helical" evidence="9">
    <location>
        <begin position="290"/>
        <end position="309"/>
    </location>
</feature>
<evidence type="ECO:0000256" key="6">
    <source>
        <dbReference type="ARBA" id="ARBA00022989"/>
    </source>
</evidence>
<feature type="transmembrane region" description="Helical" evidence="9">
    <location>
        <begin position="321"/>
        <end position="339"/>
    </location>
</feature>
<reference evidence="11 12" key="1">
    <citation type="submission" date="2020-04" db="EMBL/GenBank/DDBJ databases">
        <authorList>
            <person name="Klaysubun C."/>
            <person name="Duangmal K."/>
            <person name="Lipun K."/>
        </authorList>
    </citation>
    <scope>NUCLEOTIDE SEQUENCE [LARGE SCALE GENOMIC DNA]</scope>
    <source>
        <strain evidence="11 12">JCM 11839</strain>
    </source>
</reference>
<feature type="transmembrane region" description="Helical" evidence="9">
    <location>
        <begin position="188"/>
        <end position="218"/>
    </location>
</feature>
<proteinExistence type="predicted"/>
<sequence>MLSAQLPRTRPPAPPSTTGREPIGRAALSVVAVVTLLSVVRAFGPLTYPGDIWRQSDTATIARNFATGGMQLFYPQINWGGAGPGYVETEFPLMPWLSAALYEVFGEHAWLGRLVSLVFMLVATAAFWGLARRLLPVRVARWALVAFAVSPAFMRYGTAFMPEATVLACYLLALLAFCRWLQEDRRIWLVAAAAATSAAALVKPTSLHIGVVLGIWLALAAPSRLRRPSLYLAGVAALVAPALWLWHGARLHAEYGNTFGVLSGGDSKWGSLALWFSPAFYLGNLKTETIFVYGLVGVPLAVLGVVWLWRRRSAGTPTGSVFPLVVGGVVALVVYYFAVGRYSSSDLGIQYHIYSLPYAAICTGAGLGAAAEWLRPRLSATVFAVVSGLAVVALGAQSVNVLAESLRSSAGAFGTCADALTQVSAPGQLVVVGTTSRSVENGVPNNYQEPVIFYLADRKGWSLAADQQDPALLAQYRQEGARFYVAPDSDLVPAGGALSQWLGANATQVRSSGSDGCAVWALDHPVTTS</sequence>
<protein>
    <submittedName>
        <fullName evidence="11">Glycosyltransferase family 39 protein</fullName>
    </submittedName>
</protein>
<dbReference type="RefSeq" id="WP_169393616.1">
    <property type="nucleotide sequence ID" value="NZ_BAAAJH010000016.1"/>
</dbReference>
<comment type="caution">
    <text evidence="11">The sequence shown here is derived from an EMBL/GenBank/DDBJ whole genome shotgun (WGS) entry which is preliminary data.</text>
</comment>
<keyword evidence="4" id="KW-0808">Transferase</keyword>
<organism evidence="11 12">
    <name type="scientific">Pseudonocardia xinjiangensis</name>
    <dbReference type="NCBI Taxonomy" id="75289"/>
    <lineage>
        <taxon>Bacteria</taxon>
        <taxon>Bacillati</taxon>
        <taxon>Actinomycetota</taxon>
        <taxon>Actinomycetes</taxon>
        <taxon>Pseudonocardiales</taxon>
        <taxon>Pseudonocardiaceae</taxon>
        <taxon>Pseudonocardia</taxon>
    </lineage>
</organism>
<evidence type="ECO:0000256" key="7">
    <source>
        <dbReference type="ARBA" id="ARBA00023136"/>
    </source>
</evidence>
<keyword evidence="2" id="KW-1003">Cell membrane</keyword>
<evidence type="ECO:0000256" key="9">
    <source>
        <dbReference type="SAM" id="Phobius"/>
    </source>
</evidence>
<feature type="transmembrane region" description="Helical" evidence="9">
    <location>
        <begin position="230"/>
        <end position="247"/>
    </location>
</feature>
<evidence type="ECO:0000256" key="2">
    <source>
        <dbReference type="ARBA" id="ARBA00022475"/>
    </source>
</evidence>